<dbReference type="PRINTS" id="PR00455">
    <property type="entry name" value="HTHTETR"/>
</dbReference>
<dbReference type="SUPFAM" id="SSF46689">
    <property type="entry name" value="Homeodomain-like"/>
    <property type="match status" value="1"/>
</dbReference>
<dbReference type="Proteomes" id="UP000463857">
    <property type="component" value="Chromosome"/>
</dbReference>
<evidence type="ECO:0000256" key="1">
    <source>
        <dbReference type="ARBA" id="ARBA00023015"/>
    </source>
</evidence>
<organism evidence="6 7">
    <name type="scientific">Epidermidibacterium keratini</name>
    <dbReference type="NCBI Taxonomy" id="1891644"/>
    <lineage>
        <taxon>Bacteria</taxon>
        <taxon>Bacillati</taxon>
        <taxon>Actinomycetota</taxon>
        <taxon>Actinomycetes</taxon>
        <taxon>Sporichthyales</taxon>
        <taxon>Sporichthyaceae</taxon>
        <taxon>Epidermidibacterium</taxon>
    </lineage>
</organism>
<gene>
    <name evidence="6" type="ORF">EK0264_09875</name>
</gene>
<evidence type="ECO:0000256" key="2">
    <source>
        <dbReference type="ARBA" id="ARBA00023125"/>
    </source>
</evidence>
<dbReference type="GO" id="GO:0000976">
    <property type="term" value="F:transcription cis-regulatory region binding"/>
    <property type="evidence" value="ECO:0007669"/>
    <property type="project" value="TreeGrafter"/>
</dbReference>
<dbReference type="EMBL" id="CP047156">
    <property type="protein sequence ID" value="QHC00565.1"/>
    <property type="molecule type" value="Genomic_DNA"/>
</dbReference>
<dbReference type="InterPro" id="IPR009057">
    <property type="entry name" value="Homeodomain-like_sf"/>
</dbReference>
<evidence type="ECO:0000313" key="7">
    <source>
        <dbReference type="Proteomes" id="UP000463857"/>
    </source>
</evidence>
<dbReference type="InterPro" id="IPR050109">
    <property type="entry name" value="HTH-type_TetR-like_transc_reg"/>
</dbReference>
<dbReference type="GO" id="GO:0003700">
    <property type="term" value="F:DNA-binding transcription factor activity"/>
    <property type="evidence" value="ECO:0007669"/>
    <property type="project" value="TreeGrafter"/>
</dbReference>
<dbReference type="FunCoup" id="A0A7L4YMR5">
    <property type="interactions" value="2"/>
</dbReference>
<dbReference type="InterPro" id="IPR001647">
    <property type="entry name" value="HTH_TetR"/>
</dbReference>
<reference evidence="6 7" key="1">
    <citation type="journal article" date="2018" name="Int. J. Syst. Evol. Microbiol.">
        <title>Epidermidibacterium keratini gen. nov., sp. nov., a member of the family Sporichthyaceae, isolated from keratin epidermis.</title>
        <authorList>
            <person name="Lee D.G."/>
            <person name="Trujillo M.E."/>
            <person name="Kang S."/>
            <person name="Nam J.J."/>
            <person name="Kim Y.J."/>
        </authorList>
    </citation>
    <scope>NUCLEOTIDE SEQUENCE [LARGE SCALE GENOMIC DNA]</scope>
    <source>
        <strain evidence="6 7">EPI-7</strain>
    </source>
</reference>
<feature type="domain" description="HTH tetR-type" evidence="5">
    <location>
        <begin position="9"/>
        <end position="69"/>
    </location>
</feature>
<keyword evidence="2 4" id="KW-0238">DNA-binding</keyword>
<dbReference type="SUPFAM" id="SSF48498">
    <property type="entry name" value="Tetracyclin repressor-like, C-terminal domain"/>
    <property type="match status" value="1"/>
</dbReference>
<protein>
    <submittedName>
        <fullName evidence="6">TetR family transcriptional regulator</fullName>
    </submittedName>
</protein>
<dbReference type="KEGG" id="eke:EK0264_09875"/>
<evidence type="ECO:0000256" key="4">
    <source>
        <dbReference type="PROSITE-ProRule" id="PRU00335"/>
    </source>
</evidence>
<evidence type="ECO:0000313" key="6">
    <source>
        <dbReference type="EMBL" id="QHC00565.1"/>
    </source>
</evidence>
<dbReference type="PANTHER" id="PTHR30055">
    <property type="entry name" value="HTH-TYPE TRANSCRIPTIONAL REGULATOR RUTR"/>
    <property type="match status" value="1"/>
</dbReference>
<dbReference type="RefSeq" id="WP_159545176.1">
    <property type="nucleotide sequence ID" value="NZ_CP047156.1"/>
</dbReference>
<dbReference type="InterPro" id="IPR041490">
    <property type="entry name" value="KstR2_TetR_C"/>
</dbReference>
<dbReference type="InterPro" id="IPR036271">
    <property type="entry name" value="Tet_transcr_reg_TetR-rel_C_sf"/>
</dbReference>
<keyword evidence="7" id="KW-1185">Reference proteome</keyword>
<keyword evidence="3" id="KW-0804">Transcription</keyword>
<proteinExistence type="predicted"/>
<feature type="DNA-binding region" description="H-T-H motif" evidence="4">
    <location>
        <begin position="32"/>
        <end position="51"/>
    </location>
</feature>
<sequence>MTSATRRRQHDSTSLLQVAVRLFNERGYDGTSMDAVAAAAGITKSSIYHHFSGKEAMLARVLDRAVADLDAAIVPAEQLRSDGGEPLAAVETVIRRTAAALMANVDGVTLFLRVRGNSETERRAIEHRRAFDRRVTALITAAAAAGQLRDDLDPGLVTRIVFGAINSLIEWYRPGGDLDPQAIEDQITALALDGLRRRT</sequence>
<dbReference type="Gene3D" id="1.10.10.60">
    <property type="entry name" value="Homeodomain-like"/>
    <property type="match status" value="1"/>
</dbReference>
<dbReference type="Pfam" id="PF00440">
    <property type="entry name" value="TetR_N"/>
    <property type="match status" value="1"/>
</dbReference>
<dbReference type="PANTHER" id="PTHR30055:SF234">
    <property type="entry name" value="HTH-TYPE TRANSCRIPTIONAL REGULATOR BETI"/>
    <property type="match status" value="1"/>
</dbReference>
<dbReference type="Gene3D" id="1.10.357.10">
    <property type="entry name" value="Tetracycline Repressor, domain 2"/>
    <property type="match status" value="1"/>
</dbReference>
<dbReference type="PROSITE" id="PS50977">
    <property type="entry name" value="HTH_TETR_2"/>
    <property type="match status" value="1"/>
</dbReference>
<name>A0A7L4YMR5_9ACTN</name>
<dbReference type="Pfam" id="PF17932">
    <property type="entry name" value="TetR_C_24"/>
    <property type="match status" value="1"/>
</dbReference>
<evidence type="ECO:0000259" key="5">
    <source>
        <dbReference type="PROSITE" id="PS50977"/>
    </source>
</evidence>
<keyword evidence="1" id="KW-0805">Transcription regulation</keyword>
<dbReference type="InParanoid" id="A0A7L4YMR5"/>
<dbReference type="OrthoDB" id="3190535at2"/>
<dbReference type="AlphaFoldDB" id="A0A7L4YMR5"/>
<accession>A0A7L4YMR5</accession>
<evidence type="ECO:0000256" key="3">
    <source>
        <dbReference type="ARBA" id="ARBA00023163"/>
    </source>
</evidence>